<organism evidence="1 2">
    <name type="scientific">Araneus ventricosus</name>
    <name type="common">Orbweaver spider</name>
    <name type="synonym">Epeira ventricosa</name>
    <dbReference type="NCBI Taxonomy" id="182803"/>
    <lineage>
        <taxon>Eukaryota</taxon>
        <taxon>Metazoa</taxon>
        <taxon>Ecdysozoa</taxon>
        <taxon>Arthropoda</taxon>
        <taxon>Chelicerata</taxon>
        <taxon>Arachnida</taxon>
        <taxon>Araneae</taxon>
        <taxon>Araneomorphae</taxon>
        <taxon>Entelegynae</taxon>
        <taxon>Araneoidea</taxon>
        <taxon>Araneidae</taxon>
        <taxon>Araneus</taxon>
    </lineage>
</organism>
<evidence type="ECO:0000313" key="1">
    <source>
        <dbReference type="EMBL" id="GBO22100.1"/>
    </source>
</evidence>
<dbReference type="EMBL" id="BGPR01045230">
    <property type="protein sequence ID" value="GBO22100.1"/>
    <property type="molecule type" value="Genomic_DNA"/>
</dbReference>
<protein>
    <submittedName>
        <fullName evidence="1">Uncharacterized protein</fullName>
    </submittedName>
</protein>
<sequence>MFLAASILNENLISSGYRNNNSQAIIEGLRCGTAGRRNRSPFPNLSERSCWLENRGNENRTTLTAEEVSLPTQPELAEIRIQ</sequence>
<name>A0A4Y2VEJ7_ARAVE</name>
<proteinExistence type="predicted"/>
<comment type="caution">
    <text evidence="1">The sequence shown here is derived from an EMBL/GenBank/DDBJ whole genome shotgun (WGS) entry which is preliminary data.</text>
</comment>
<evidence type="ECO:0000313" key="2">
    <source>
        <dbReference type="Proteomes" id="UP000499080"/>
    </source>
</evidence>
<keyword evidence="2" id="KW-1185">Reference proteome</keyword>
<reference evidence="1 2" key="1">
    <citation type="journal article" date="2019" name="Sci. Rep.">
        <title>Orb-weaving spider Araneus ventricosus genome elucidates the spidroin gene catalogue.</title>
        <authorList>
            <person name="Kono N."/>
            <person name="Nakamura H."/>
            <person name="Ohtoshi R."/>
            <person name="Moran D.A.P."/>
            <person name="Shinohara A."/>
            <person name="Yoshida Y."/>
            <person name="Fujiwara M."/>
            <person name="Mori M."/>
            <person name="Tomita M."/>
            <person name="Arakawa K."/>
        </authorList>
    </citation>
    <scope>NUCLEOTIDE SEQUENCE [LARGE SCALE GENOMIC DNA]</scope>
</reference>
<accession>A0A4Y2VEJ7</accession>
<dbReference type="Proteomes" id="UP000499080">
    <property type="component" value="Unassembled WGS sequence"/>
</dbReference>
<gene>
    <name evidence="1" type="ORF">AVEN_154137_1</name>
</gene>
<dbReference type="AlphaFoldDB" id="A0A4Y2VEJ7"/>